<feature type="signal peptide" evidence="2">
    <location>
        <begin position="1"/>
        <end position="16"/>
    </location>
</feature>
<organism evidence="3 5">
    <name type="scientific">Didymodactylos carnosus</name>
    <dbReference type="NCBI Taxonomy" id="1234261"/>
    <lineage>
        <taxon>Eukaryota</taxon>
        <taxon>Metazoa</taxon>
        <taxon>Spiralia</taxon>
        <taxon>Gnathifera</taxon>
        <taxon>Rotifera</taxon>
        <taxon>Eurotatoria</taxon>
        <taxon>Bdelloidea</taxon>
        <taxon>Philodinida</taxon>
        <taxon>Philodinidae</taxon>
        <taxon>Didymodactylos</taxon>
    </lineage>
</organism>
<feature type="region of interest" description="Disordered" evidence="1">
    <location>
        <begin position="22"/>
        <end position="50"/>
    </location>
</feature>
<evidence type="ECO:0000256" key="1">
    <source>
        <dbReference type="SAM" id="MobiDB-lite"/>
    </source>
</evidence>
<dbReference type="Proteomes" id="UP000681722">
    <property type="component" value="Unassembled WGS sequence"/>
</dbReference>
<evidence type="ECO:0000313" key="4">
    <source>
        <dbReference type="EMBL" id="CAF3638171.1"/>
    </source>
</evidence>
<accession>A0A813WAF2</accession>
<feature type="compositionally biased region" description="Acidic residues" evidence="1">
    <location>
        <begin position="41"/>
        <end position="50"/>
    </location>
</feature>
<evidence type="ECO:0000313" key="3">
    <source>
        <dbReference type="EMBL" id="CAF0850533.1"/>
    </source>
</evidence>
<comment type="caution">
    <text evidence="3">The sequence shown here is derived from an EMBL/GenBank/DDBJ whole genome shotgun (WGS) entry which is preliminary data.</text>
</comment>
<gene>
    <name evidence="3" type="ORF">GPM918_LOCUS6048</name>
    <name evidence="4" type="ORF">SRO942_LOCUS6048</name>
</gene>
<sequence>MKLLLAFFAVLYVVQSLPAKQPSSAVKIPEPQKTLLHTSDLEEDSDEDEESVILGDVTSTTSTTRKPYNRWSSTRTNRLFVTSSRPTDQSGFGSTLDSLSRIFEFIQNLLKKIKAVFNSNKYSTNEGEDD</sequence>
<name>A0A813WAF2_9BILA</name>
<dbReference type="EMBL" id="CAJOBC010000910">
    <property type="protein sequence ID" value="CAF3638171.1"/>
    <property type="molecule type" value="Genomic_DNA"/>
</dbReference>
<reference evidence="3" key="1">
    <citation type="submission" date="2021-02" db="EMBL/GenBank/DDBJ databases">
        <authorList>
            <person name="Nowell W R."/>
        </authorList>
    </citation>
    <scope>NUCLEOTIDE SEQUENCE</scope>
</reference>
<protein>
    <submittedName>
        <fullName evidence="3">Uncharacterized protein</fullName>
    </submittedName>
</protein>
<keyword evidence="5" id="KW-1185">Reference proteome</keyword>
<dbReference type="Proteomes" id="UP000663829">
    <property type="component" value="Unassembled WGS sequence"/>
</dbReference>
<evidence type="ECO:0000313" key="5">
    <source>
        <dbReference type="Proteomes" id="UP000663829"/>
    </source>
</evidence>
<proteinExistence type="predicted"/>
<dbReference type="EMBL" id="CAJNOQ010000910">
    <property type="protein sequence ID" value="CAF0850533.1"/>
    <property type="molecule type" value="Genomic_DNA"/>
</dbReference>
<feature type="chain" id="PRO_5036223356" evidence="2">
    <location>
        <begin position="17"/>
        <end position="130"/>
    </location>
</feature>
<keyword evidence="2" id="KW-0732">Signal</keyword>
<dbReference type="AlphaFoldDB" id="A0A813WAF2"/>
<evidence type="ECO:0000256" key="2">
    <source>
        <dbReference type="SAM" id="SignalP"/>
    </source>
</evidence>